<sequence>MNALLYDEVVQCAKELDGIDETGRRFVPRSCKFLLHAYHLLQERKPTSKGGRGGGKEKKSNNQWDHQQQQQRDNQSQGRGKGRGLGGHNLATHQRKSEDKSNVECYRCHRFENQLTKCGSVAREGSKNLALLFTGKSETFLTFKSFKAMVEKEVGMPIKVLRSDRGDPKRSKLDNKGEKCIFLGVCEQSTAYKLYNPVTKKVVISSDVVFNEAKFWSHEKCKPEQQIQVDFEDGDEVTGQQVETNDEAIDIQEIPPVGAVERAQQAKKRPCWIQDYVVTGIDQS</sequence>
<dbReference type="AlphaFoldDB" id="A0AAW2KTP9"/>
<protein>
    <recommendedName>
        <fullName evidence="2">Retroviral polymerase SH3-like domain-containing protein</fullName>
    </recommendedName>
</protein>
<evidence type="ECO:0000313" key="3">
    <source>
        <dbReference type="EMBL" id="KAL0310409.1"/>
    </source>
</evidence>
<dbReference type="Pfam" id="PF25597">
    <property type="entry name" value="SH3_retrovirus"/>
    <property type="match status" value="1"/>
</dbReference>
<proteinExistence type="predicted"/>
<feature type="compositionally biased region" description="Low complexity" evidence="1">
    <location>
        <begin position="61"/>
        <end position="78"/>
    </location>
</feature>
<evidence type="ECO:0000259" key="2">
    <source>
        <dbReference type="Pfam" id="PF25597"/>
    </source>
</evidence>
<feature type="domain" description="Retroviral polymerase SH3-like" evidence="2">
    <location>
        <begin position="168"/>
        <end position="221"/>
    </location>
</feature>
<accession>A0AAW2KTP9</accession>
<evidence type="ECO:0000256" key="1">
    <source>
        <dbReference type="SAM" id="MobiDB-lite"/>
    </source>
</evidence>
<organism evidence="3">
    <name type="scientific">Sesamum calycinum</name>
    <dbReference type="NCBI Taxonomy" id="2727403"/>
    <lineage>
        <taxon>Eukaryota</taxon>
        <taxon>Viridiplantae</taxon>
        <taxon>Streptophyta</taxon>
        <taxon>Embryophyta</taxon>
        <taxon>Tracheophyta</taxon>
        <taxon>Spermatophyta</taxon>
        <taxon>Magnoliopsida</taxon>
        <taxon>eudicotyledons</taxon>
        <taxon>Gunneridae</taxon>
        <taxon>Pentapetalae</taxon>
        <taxon>asterids</taxon>
        <taxon>lamiids</taxon>
        <taxon>Lamiales</taxon>
        <taxon>Pedaliaceae</taxon>
        <taxon>Sesamum</taxon>
    </lineage>
</organism>
<gene>
    <name evidence="3" type="ORF">Scaly_2931200</name>
</gene>
<dbReference type="EMBL" id="JACGWM010000201">
    <property type="protein sequence ID" value="KAL0310409.1"/>
    <property type="molecule type" value="Genomic_DNA"/>
</dbReference>
<comment type="caution">
    <text evidence="3">The sequence shown here is derived from an EMBL/GenBank/DDBJ whole genome shotgun (WGS) entry which is preliminary data.</text>
</comment>
<dbReference type="InterPro" id="IPR057670">
    <property type="entry name" value="SH3_retrovirus"/>
</dbReference>
<feature type="region of interest" description="Disordered" evidence="1">
    <location>
        <begin position="44"/>
        <end position="96"/>
    </location>
</feature>
<reference evidence="3" key="2">
    <citation type="journal article" date="2024" name="Plant">
        <title>Genomic evolution and insights into agronomic trait innovations of Sesamum species.</title>
        <authorList>
            <person name="Miao H."/>
            <person name="Wang L."/>
            <person name="Qu L."/>
            <person name="Liu H."/>
            <person name="Sun Y."/>
            <person name="Le M."/>
            <person name="Wang Q."/>
            <person name="Wei S."/>
            <person name="Zheng Y."/>
            <person name="Lin W."/>
            <person name="Duan Y."/>
            <person name="Cao H."/>
            <person name="Xiong S."/>
            <person name="Wang X."/>
            <person name="Wei L."/>
            <person name="Li C."/>
            <person name="Ma Q."/>
            <person name="Ju M."/>
            <person name="Zhao R."/>
            <person name="Li G."/>
            <person name="Mu C."/>
            <person name="Tian Q."/>
            <person name="Mei H."/>
            <person name="Zhang T."/>
            <person name="Gao T."/>
            <person name="Zhang H."/>
        </authorList>
    </citation>
    <scope>NUCLEOTIDE SEQUENCE</scope>
    <source>
        <strain evidence="3">KEN8</strain>
    </source>
</reference>
<reference evidence="3" key="1">
    <citation type="submission" date="2020-06" db="EMBL/GenBank/DDBJ databases">
        <authorList>
            <person name="Li T."/>
            <person name="Hu X."/>
            <person name="Zhang T."/>
            <person name="Song X."/>
            <person name="Zhang H."/>
            <person name="Dai N."/>
            <person name="Sheng W."/>
            <person name="Hou X."/>
            <person name="Wei L."/>
        </authorList>
    </citation>
    <scope>NUCLEOTIDE SEQUENCE</scope>
    <source>
        <strain evidence="3">KEN8</strain>
        <tissue evidence="3">Leaf</tissue>
    </source>
</reference>
<name>A0AAW2KTP9_9LAMI</name>